<name>A0ABX3GIZ4_9BACL</name>
<gene>
    <name evidence="1" type="ORF">BSO21_22855</name>
</gene>
<comment type="caution">
    <text evidence="1">The sequence shown here is derived from an EMBL/GenBank/DDBJ whole genome shotgun (WGS) entry which is preliminary data.</text>
</comment>
<proteinExistence type="predicted"/>
<organism evidence="1 2">
    <name type="scientific">Paenibacillus odorifer</name>
    <dbReference type="NCBI Taxonomy" id="189426"/>
    <lineage>
        <taxon>Bacteria</taxon>
        <taxon>Bacillati</taxon>
        <taxon>Bacillota</taxon>
        <taxon>Bacilli</taxon>
        <taxon>Bacillales</taxon>
        <taxon>Paenibacillaceae</taxon>
        <taxon>Paenibacillus</taxon>
    </lineage>
</organism>
<dbReference type="Proteomes" id="UP000187158">
    <property type="component" value="Unassembled WGS sequence"/>
</dbReference>
<keyword evidence="2" id="KW-1185">Reference proteome</keyword>
<evidence type="ECO:0000313" key="1">
    <source>
        <dbReference type="EMBL" id="OMD22682.1"/>
    </source>
</evidence>
<dbReference type="EMBL" id="MPVP01000186">
    <property type="protein sequence ID" value="OMD22682.1"/>
    <property type="molecule type" value="Genomic_DNA"/>
</dbReference>
<evidence type="ECO:0000313" key="2">
    <source>
        <dbReference type="Proteomes" id="UP000187158"/>
    </source>
</evidence>
<reference evidence="1 2" key="1">
    <citation type="submission" date="2016-11" db="EMBL/GenBank/DDBJ databases">
        <title>Paenibacillus species isolates.</title>
        <authorList>
            <person name="Beno S.M."/>
        </authorList>
    </citation>
    <scope>NUCLEOTIDE SEQUENCE [LARGE SCALE GENOMIC DNA]</scope>
    <source>
        <strain evidence="1 2">FSL H7-0433</strain>
    </source>
</reference>
<sequence length="102" mass="12004">MLIYENLRQQFPFTFLEPLIPAHVHEHIIRIMNASSTSEFSCKIEDTTPNIYIYLIESSLKESYKIGHFFFCDRIGIDYTYQSMPLEQIVTFGQFISQLSNL</sequence>
<accession>A0ABX3GIZ4</accession>
<protein>
    <submittedName>
        <fullName evidence="1">Uncharacterized protein</fullName>
    </submittedName>
</protein>